<organism evidence="2 3">
    <name type="scientific">Actinomadura spongiicola</name>
    <dbReference type="NCBI Taxonomy" id="2303421"/>
    <lineage>
        <taxon>Bacteria</taxon>
        <taxon>Bacillati</taxon>
        <taxon>Actinomycetota</taxon>
        <taxon>Actinomycetes</taxon>
        <taxon>Streptosporangiales</taxon>
        <taxon>Thermomonosporaceae</taxon>
        <taxon>Actinomadura</taxon>
    </lineage>
</organism>
<evidence type="ECO:0000256" key="1">
    <source>
        <dbReference type="SAM" id="MobiDB-lite"/>
    </source>
</evidence>
<feature type="region of interest" description="Disordered" evidence="1">
    <location>
        <begin position="1"/>
        <end position="48"/>
    </location>
</feature>
<comment type="caution">
    <text evidence="2">The sequence shown here is derived from an EMBL/GenBank/DDBJ whole genome shotgun (WGS) entry which is preliminary data.</text>
</comment>
<dbReference type="OrthoDB" id="3694640at2"/>
<keyword evidence="3" id="KW-1185">Reference proteome</keyword>
<protein>
    <submittedName>
        <fullName evidence="2">Uncharacterized protein</fullName>
    </submittedName>
</protein>
<dbReference type="EMBL" id="QVNQ01000005">
    <property type="protein sequence ID" value="RFS84130.1"/>
    <property type="molecule type" value="Genomic_DNA"/>
</dbReference>
<evidence type="ECO:0000313" key="2">
    <source>
        <dbReference type="EMBL" id="RFS84130.1"/>
    </source>
</evidence>
<evidence type="ECO:0000313" key="3">
    <source>
        <dbReference type="Proteomes" id="UP000262882"/>
    </source>
</evidence>
<dbReference type="AlphaFoldDB" id="A0A372GFK4"/>
<sequence>MAAKPHTVQGADRTVDSVDVSPLPTVNASQRAGAPRRVPTGDVPESDAAEGAAEVAGGRIGRLCSWLMAGVHPPDIWGDRPGVAKLAAYARHGGGAPADGPLRTGQIWWFRLVCLPITAWAYWKAWALERPMRGVPVLIVQVWWWLLNMAVFLHLL</sequence>
<proteinExistence type="predicted"/>
<dbReference type="Proteomes" id="UP000262882">
    <property type="component" value="Unassembled WGS sequence"/>
</dbReference>
<gene>
    <name evidence="2" type="ORF">D0T12_18395</name>
</gene>
<name>A0A372GFK4_9ACTN</name>
<accession>A0A372GFK4</accession>
<dbReference type="RefSeq" id="WP_117400817.1">
    <property type="nucleotide sequence ID" value="NZ_QVNQ01000005.1"/>
</dbReference>
<reference evidence="2 3" key="1">
    <citation type="submission" date="2018-08" db="EMBL/GenBank/DDBJ databases">
        <title>Actinomadura spongicola sp. nov., isolated from marine sponge Leucetta chagosensis.</title>
        <authorList>
            <person name="Li L."/>
            <person name="Lin H.W."/>
        </authorList>
    </citation>
    <scope>NUCLEOTIDE SEQUENCE [LARGE SCALE GENOMIC DNA]</scope>
    <source>
        <strain evidence="2 3">LHW52907</strain>
    </source>
</reference>